<comment type="similarity">
    <text evidence="1 7">Belongs to the thymidylate kinase family.</text>
</comment>
<name>A0A538U7W3_UNCEI</name>
<dbReference type="HAMAP" id="MF_00165">
    <property type="entry name" value="Thymidylate_kinase"/>
    <property type="match status" value="1"/>
</dbReference>
<evidence type="ECO:0000256" key="2">
    <source>
        <dbReference type="ARBA" id="ARBA00022679"/>
    </source>
</evidence>
<dbReference type="Pfam" id="PF02223">
    <property type="entry name" value="Thymidylate_kin"/>
    <property type="match status" value="1"/>
</dbReference>
<accession>A0A538U7W3</accession>
<comment type="catalytic activity">
    <reaction evidence="7">
        <text>dTMP + ATP = dTDP + ADP</text>
        <dbReference type="Rhea" id="RHEA:13517"/>
        <dbReference type="ChEBI" id="CHEBI:30616"/>
        <dbReference type="ChEBI" id="CHEBI:58369"/>
        <dbReference type="ChEBI" id="CHEBI:63528"/>
        <dbReference type="ChEBI" id="CHEBI:456216"/>
        <dbReference type="EC" id="2.7.4.9"/>
    </reaction>
</comment>
<dbReference type="InterPro" id="IPR027417">
    <property type="entry name" value="P-loop_NTPase"/>
</dbReference>
<sequence length="238" mass="27345">MNESSPRLDAFEGPWPYPGRLFIVEGVDGSGKSTQLTLLAQWLRSEGFLVVYSEWNSSPIVRETTSRGKKRQLLTPLTFSLIHATDFADRVEREIVPSLKAGAIVLADRYVYTAFARDVARRVDPQWVRSLYRFAPTPTLAFYFRTPLEVALKRILSGRPKLKHYESGMDLGLHPDPSESYRIFQSRILVEYEKLVQEYGLHVMDAVQPVEIQQRQLRETIQPLLAEMLTTRLPHATR</sequence>
<evidence type="ECO:0000256" key="3">
    <source>
        <dbReference type="ARBA" id="ARBA00022727"/>
    </source>
</evidence>
<evidence type="ECO:0000256" key="5">
    <source>
        <dbReference type="ARBA" id="ARBA00022777"/>
    </source>
</evidence>
<evidence type="ECO:0000259" key="8">
    <source>
        <dbReference type="Pfam" id="PF02223"/>
    </source>
</evidence>
<keyword evidence="2 7" id="KW-0808">Transferase</keyword>
<keyword evidence="5 7" id="KW-0418">Kinase</keyword>
<dbReference type="EMBL" id="VBPA01000086">
    <property type="protein sequence ID" value="TMQ71973.1"/>
    <property type="molecule type" value="Genomic_DNA"/>
</dbReference>
<comment type="function">
    <text evidence="7">Phosphorylation of dTMP to form dTDP in both de novo and salvage pathways of dTTP synthesis.</text>
</comment>
<dbReference type="GO" id="GO:0006227">
    <property type="term" value="P:dUDP biosynthetic process"/>
    <property type="evidence" value="ECO:0007669"/>
    <property type="project" value="TreeGrafter"/>
</dbReference>
<feature type="domain" description="Thymidylate kinase-like" evidence="8">
    <location>
        <begin position="24"/>
        <end position="164"/>
    </location>
</feature>
<dbReference type="AlphaFoldDB" id="A0A538U7W3"/>
<evidence type="ECO:0000313" key="10">
    <source>
        <dbReference type="Proteomes" id="UP000319836"/>
    </source>
</evidence>
<evidence type="ECO:0000256" key="6">
    <source>
        <dbReference type="ARBA" id="ARBA00022840"/>
    </source>
</evidence>
<dbReference type="InterPro" id="IPR018094">
    <property type="entry name" value="Thymidylate_kinase"/>
</dbReference>
<evidence type="ECO:0000256" key="4">
    <source>
        <dbReference type="ARBA" id="ARBA00022741"/>
    </source>
</evidence>
<protein>
    <recommendedName>
        <fullName evidence="7">Thymidylate kinase</fullName>
        <ecNumber evidence="7">2.7.4.9</ecNumber>
    </recommendedName>
    <alternativeName>
        <fullName evidence="7">dTMP kinase</fullName>
    </alternativeName>
</protein>
<dbReference type="GO" id="GO:0004798">
    <property type="term" value="F:dTMP kinase activity"/>
    <property type="evidence" value="ECO:0007669"/>
    <property type="project" value="UniProtKB-UniRule"/>
</dbReference>
<dbReference type="SUPFAM" id="SSF52540">
    <property type="entry name" value="P-loop containing nucleoside triphosphate hydrolases"/>
    <property type="match status" value="1"/>
</dbReference>
<keyword evidence="3 7" id="KW-0545">Nucleotide biosynthesis</keyword>
<evidence type="ECO:0000256" key="1">
    <source>
        <dbReference type="ARBA" id="ARBA00009776"/>
    </source>
</evidence>
<keyword evidence="6 7" id="KW-0067">ATP-binding</keyword>
<dbReference type="CDD" id="cd01672">
    <property type="entry name" value="TMPK"/>
    <property type="match status" value="1"/>
</dbReference>
<evidence type="ECO:0000256" key="7">
    <source>
        <dbReference type="HAMAP-Rule" id="MF_00165"/>
    </source>
</evidence>
<dbReference type="Gene3D" id="3.40.50.300">
    <property type="entry name" value="P-loop containing nucleotide triphosphate hydrolases"/>
    <property type="match status" value="1"/>
</dbReference>
<dbReference type="GO" id="GO:0005737">
    <property type="term" value="C:cytoplasm"/>
    <property type="evidence" value="ECO:0007669"/>
    <property type="project" value="TreeGrafter"/>
</dbReference>
<dbReference type="PANTHER" id="PTHR10344:SF1">
    <property type="entry name" value="THYMIDYLATE KINASE"/>
    <property type="match status" value="1"/>
</dbReference>
<gene>
    <name evidence="7" type="primary">tmk</name>
    <name evidence="9" type="ORF">E6K80_04005</name>
</gene>
<dbReference type="GO" id="GO:0006235">
    <property type="term" value="P:dTTP biosynthetic process"/>
    <property type="evidence" value="ECO:0007669"/>
    <property type="project" value="UniProtKB-UniRule"/>
</dbReference>
<reference evidence="9 10" key="1">
    <citation type="journal article" date="2019" name="Nat. Microbiol.">
        <title>Mediterranean grassland soil C-N compound turnover is dependent on rainfall and depth, and is mediated by genomically divergent microorganisms.</title>
        <authorList>
            <person name="Diamond S."/>
            <person name="Andeer P.F."/>
            <person name="Li Z."/>
            <person name="Crits-Christoph A."/>
            <person name="Burstein D."/>
            <person name="Anantharaman K."/>
            <person name="Lane K.R."/>
            <person name="Thomas B.C."/>
            <person name="Pan C."/>
            <person name="Northen T.R."/>
            <person name="Banfield J.F."/>
        </authorList>
    </citation>
    <scope>NUCLEOTIDE SEQUENCE [LARGE SCALE GENOMIC DNA]</scope>
    <source>
        <strain evidence="9">WS_10</strain>
    </source>
</reference>
<dbReference type="InterPro" id="IPR039430">
    <property type="entry name" value="Thymidylate_kin-like_dom"/>
</dbReference>
<dbReference type="GO" id="GO:0006233">
    <property type="term" value="P:dTDP biosynthetic process"/>
    <property type="evidence" value="ECO:0007669"/>
    <property type="project" value="InterPro"/>
</dbReference>
<proteinExistence type="inferred from homology"/>
<dbReference type="GO" id="GO:0005524">
    <property type="term" value="F:ATP binding"/>
    <property type="evidence" value="ECO:0007669"/>
    <property type="project" value="UniProtKB-UniRule"/>
</dbReference>
<dbReference type="EC" id="2.7.4.9" evidence="7"/>
<comment type="caution">
    <text evidence="9">The sequence shown here is derived from an EMBL/GenBank/DDBJ whole genome shotgun (WGS) entry which is preliminary data.</text>
</comment>
<dbReference type="PANTHER" id="PTHR10344">
    <property type="entry name" value="THYMIDYLATE KINASE"/>
    <property type="match status" value="1"/>
</dbReference>
<organism evidence="9 10">
    <name type="scientific">Eiseniibacteriota bacterium</name>
    <dbReference type="NCBI Taxonomy" id="2212470"/>
    <lineage>
        <taxon>Bacteria</taxon>
        <taxon>Candidatus Eiseniibacteriota</taxon>
    </lineage>
</organism>
<feature type="binding site" evidence="7">
    <location>
        <begin position="26"/>
        <end position="33"/>
    </location>
    <ligand>
        <name>ATP</name>
        <dbReference type="ChEBI" id="CHEBI:30616"/>
    </ligand>
</feature>
<keyword evidence="4 7" id="KW-0547">Nucleotide-binding</keyword>
<dbReference type="Proteomes" id="UP000319836">
    <property type="component" value="Unassembled WGS sequence"/>
</dbReference>
<evidence type="ECO:0000313" key="9">
    <source>
        <dbReference type="EMBL" id="TMQ71973.1"/>
    </source>
</evidence>